<comment type="caution">
    <text evidence="1">The sequence shown here is derived from an EMBL/GenBank/DDBJ whole genome shotgun (WGS) entry which is preliminary data.</text>
</comment>
<dbReference type="Gene3D" id="3.60.60.10">
    <property type="entry name" value="Penicillin V Acylase, Chain A"/>
    <property type="match status" value="1"/>
</dbReference>
<accession>A0A5D5ALJ6</accession>
<reference evidence="1 2" key="1">
    <citation type="submission" date="2019-08" db="EMBL/GenBank/DDBJ databases">
        <title>Archaea genome.</title>
        <authorList>
            <person name="Kajale S."/>
            <person name="Shouche Y."/>
            <person name="Deshpande N."/>
            <person name="Sharma A."/>
        </authorList>
    </citation>
    <scope>NUCLEOTIDE SEQUENCE [LARGE SCALE GENOMIC DNA]</scope>
    <source>
        <strain evidence="1 2">ESP3B_9</strain>
    </source>
</reference>
<sequence>MSEDAYERGRETGTRLREAIEHNLEGFWQAVANRGLDRETVHEEARANRERLTESTRSKIHGMADAAGVPHRDLLAYNLFEETLVTDGCTTAIAAGEASATGETIFFKQSDKKGADEFEGENYHKHNQINVVSVEDPDDKNKVIGVTAAGSTAVKMGMNDQGVAIGSNISRTVTFDEDGKDSKDWAAASRGAYMREGLLHGDTAEEVAQHITPMLFSDPMSSPGNIPIADAEKAIILEGEFTHLASEWVEDDVIGRGNKFEVLSDLARSREEIPSSYSRHERVMEVLEAENGDVTAETMRDLSMDHENGPGLESICRYQENDYTDETSLSAAIFELDGDEPENSTIYIALGKPSYAWRTEEGDGWLALEAGASEDDVPERFLTGDAWFDHYTEEPYEGEAEPPALD</sequence>
<name>A0A5D5ALJ6_9EURY</name>
<keyword evidence="2" id="KW-1185">Reference proteome</keyword>
<proteinExistence type="predicted"/>
<evidence type="ECO:0000313" key="2">
    <source>
        <dbReference type="Proteomes" id="UP000324104"/>
    </source>
</evidence>
<dbReference type="RefSeq" id="WP_149080863.1">
    <property type="nucleotide sequence ID" value="NZ_VTAW01000007.1"/>
</dbReference>
<organism evidence="1 2">
    <name type="scientific">Natrialba swarupiae</name>
    <dbReference type="NCBI Taxonomy" id="2448032"/>
    <lineage>
        <taxon>Archaea</taxon>
        <taxon>Methanobacteriati</taxon>
        <taxon>Methanobacteriota</taxon>
        <taxon>Stenosarchaea group</taxon>
        <taxon>Halobacteria</taxon>
        <taxon>Halobacteriales</taxon>
        <taxon>Natrialbaceae</taxon>
        <taxon>Natrialba</taxon>
    </lineage>
</organism>
<gene>
    <name evidence="1" type="ORF">FYC77_07355</name>
</gene>
<dbReference type="NCBIfam" id="NF040521">
    <property type="entry name" value="C45_proenzyme"/>
    <property type="match status" value="1"/>
</dbReference>
<dbReference type="EMBL" id="VTAW01000007">
    <property type="protein sequence ID" value="TYT62576.1"/>
    <property type="molecule type" value="Genomic_DNA"/>
</dbReference>
<dbReference type="AlphaFoldDB" id="A0A5D5ALJ6"/>
<protein>
    <submittedName>
        <fullName evidence="1">Uncharacterized protein</fullName>
    </submittedName>
</protein>
<dbReference type="Proteomes" id="UP000324104">
    <property type="component" value="Unassembled WGS sequence"/>
</dbReference>
<dbReference type="InterPro" id="IPR047794">
    <property type="entry name" value="C45_proenzyme-like"/>
</dbReference>
<evidence type="ECO:0000313" key="1">
    <source>
        <dbReference type="EMBL" id="TYT62576.1"/>
    </source>
</evidence>